<sequence>MPICRAGTLSVKNAWSYGWATTLLVRTAGSEFEDLDDQDMPEVIEAEFEDPADQEMAEVVDLVGDSE</sequence>
<protein>
    <submittedName>
        <fullName evidence="1">Uncharacterized protein</fullName>
    </submittedName>
</protein>
<dbReference type="RefSeq" id="XP_016265558.1">
    <property type="nucleotide sequence ID" value="XM_016404553.1"/>
</dbReference>
<dbReference type="Proteomes" id="UP000053342">
    <property type="component" value="Unassembled WGS sequence"/>
</dbReference>
<dbReference type="VEuPathDB" id="FungiDB:PV06_03740"/>
<keyword evidence="2" id="KW-1185">Reference proteome</keyword>
<dbReference type="HOGENOM" id="CLU_2812359_0_0_1"/>
<accession>A0A0D2C6A1</accession>
<proteinExistence type="predicted"/>
<evidence type="ECO:0000313" key="2">
    <source>
        <dbReference type="Proteomes" id="UP000053342"/>
    </source>
</evidence>
<gene>
    <name evidence="1" type="ORF">PV06_03740</name>
</gene>
<organism evidence="1 2">
    <name type="scientific">Exophiala oligosperma</name>
    <dbReference type="NCBI Taxonomy" id="215243"/>
    <lineage>
        <taxon>Eukaryota</taxon>
        <taxon>Fungi</taxon>
        <taxon>Dikarya</taxon>
        <taxon>Ascomycota</taxon>
        <taxon>Pezizomycotina</taxon>
        <taxon>Eurotiomycetes</taxon>
        <taxon>Chaetothyriomycetidae</taxon>
        <taxon>Chaetothyriales</taxon>
        <taxon>Herpotrichiellaceae</taxon>
        <taxon>Exophiala</taxon>
    </lineage>
</organism>
<dbReference type="GeneID" id="27355814"/>
<evidence type="ECO:0000313" key="1">
    <source>
        <dbReference type="EMBL" id="KIW45342.1"/>
    </source>
</evidence>
<dbReference type="EMBL" id="KN847334">
    <property type="protein sequence ID" value="KIW45342.1"/>
    <property type="molecule type" value="Genomic_DNA"/>
</dbReference>
<dbReference type="AlphaFoldDB" id="A0A0D2C6A1"/>
<name>A0A0D2C6A1_9EURO</name>
<reference evidence="1 2" key="1">
    <citation type="submission" date="2015-01" db="EMBL/GenBank/DDBJ databases">
        <title>The Genome Sequence of Exophiala oligosperma CBS72588.</title>
        <authorList>
            <consortium name="The Broad Institute Genomics Platform"/>
            <person name="Cuomo C."/>
            <person name="de Hoog S."/>
            <person name="Gorbushina A."/>
            <person name="Stielow B."/>
            <person name="Teixiera M."/>
            <person name="Abouelleil A."/>
            <person name="Chapman S.B."/>
            <person name="Priest M."/>
            <person name="Young S.K."/>
            <person name="Wortman J."/>
            <person name="Nusbaum C."/>
            <person name="Birren B."/>
        </authorList>
    </citation>
    <scope>NUCLEOTIDE SEQUENCE [LARGE SCALE GENOMIC DNA]</scope>
    <source>
        <strain evidence="1 2">CBS 72588</strain>
    </source>
</reference>